<accession>A0ABS8D9H6</accession>
<feature type="chain" id="PRO_5045090291" evidence="1">
    <location>
        <begin position="27"/>
        <end position="118"/>
    </location>
</feature>
<protein>
    <submittedName>
        <fullName evidence="2">Uncharacterized protein</fullName>
    </submittedName>
</protein>
<name>A0ABS8D9H6_9NEIS</name>
<evidence type="ECO:0000256" key="1">
    <source>
        <dbReference type="SAM" id="SignalP"/>
    </source>
</evidence>
<dbReference type="RefSeq" id="WP_227181689.1">
    <property type="nucleotide sequence ID" value="NZ_JAJBZT010000010.1"/>
</dbReference>
<keyword evidence="1" id="KW-0732">Signal</keyword>
<sequence>MKNFKLLLTKTIAFIVFYNICFSAQAENYQVVTVCAKYENTGKQYKVNAQVIKGEELNRKTNSYRYNSFSLYAVIFWGPDQVTLIEMDDPFPINAIGSSGKDQRGYRWNLSTSTAFCY</sequence>
<evidence type="ECO:0000313" key="2">
    <source>
        <dbReference type="EMBL" id="MCB6184869.1"/>
    </source>
</evidence>
<dbReference type="Proteomes" id="UP001165395">
    <property type="component" value="Unassembled WGS sequence"/>
</dbReference>
<evidence type="ECO:0000313" key="3">
    <source>
        <dbReference type="Proteomes" id="UP001165395"/>
    </source>
</evidence>
<proteinExistence type="predicted"/>
<comment type="caution">
    <text evidence="2">The sequence shown here is derived from an EMBL/GenBank/DDBJ whole genome shotgun (WGS) entry which is preliminary data.</text>
</comment>
<feature type="signal peptide" evidence="1">
    <location>
        <begin position="1"/>
        <end position="26"/>
    </location>
</feature>
<dbReference type="EMBL" id="JAJBZT010000010">
    <property type="protein sequence ID" value="MCB6184869.1"/>
    <property type="molecule type" value="Genomic_DNA"/>
</dbReference>
<keyword evidence="3" id="KW-1185">Reference proteome</keyword>
<gene>
    <name evidence="2" type="ORF">LIN78_15075</name>
</gene>
<organism evidence="2 3">
    <name type="scientific">Leeia speluncae</name>
    <dbReference type="NCBI Taxonomy" id="2884804"/>
    <lineage>
        <taxon>Bacteria</taxon>
        <taxon>Pseudomonadati</taxon>
        <taxon>Pseudomonadota</taxon>
        <taxon>Betaproteobacteria</taxon>
        <taxon>Neisseriales</taxon>
        <taxon>Leeiaceae</taxon>
        <taxon>Leeia</taxon>
    </lineage>
</organism>
<reference evidence="2" key="1">
    <citation type="submission" date="2021-10" db="EMBL/GenBank/DDBJ databases">
        <title>The complete genome sequence of Leeia sp. TBRC 13508.</title>
        <authorList>
            <person name="Charoenyingcharoen P."/>
            <person name="Yukphan P."/>
        </authorList>
    </citation>
    <scope>NUCLEOTIDE SEQUENCE</scope>
    <source>
        <strain evidence="2">TBRC 13508</strain>
    </source>
</reference>